<gene>
    <name evidence="1" type="ORF">IIU_07078</name>
</gene>
<evidence type="ECO:0000313" key="1">
    <source>
        <dbReference type="EMBL" id="EOO23154.1"/>
    </source>
</evidence>
<protein>
    <submittedName>
        <fullName evidence="1">Uncharacterized protein</fullName>
    </submittedName>
</protein>
<organism evidence="1 2">
    <name type="scientific">Bacillus cereus VD133</name>
    <dbReference type="NCBI Taxonomy" id="1053233"/>
    <lineage>
        <taxon>Bacteria</taxon>
        <taxon>Bacillati</taxon>
        <taxon>Bacillota</taxon>
        <taxon>Bacilli</taxon>
        <taxon>Bacillales</taxon>
        <taxon>Bacillaceae</taxon>
        <taxon>Bacillus</taxon>
        <taxon>Bacillus cereus group</taxon>
    </lineage>
</organism>
<accession>A0A9W5PJ24</accession>
<reference evidence="1 2" key="1">
    <citation type="submission" date="2012-12" db="EMBL/GenBank/DDBJ databases">
        <title>The Genome Sequence of Bacillus cereus VD133.</title>
        <authorList>
            <consortium name="The Broad Institute Genome Sequencing Platform"/>
            <consortium name="The Broad Institute Genome Sequencing Center for Infectious Disease"/>
            <person name="Feldgarden M."/>
            <person name="Van der Auwera G.A."/>
            <person name="Mahillon J."/>
            <person name="Duprez V."/>
            <person name="Timmery S."/>
            <person name="Mattelet C."/>
            <person name="Dierick K."/>
            <person name="Sun M."/>
            <person name="Yu Z."/>
            <person name="Zhu L."/>
            <person name="Hu X."/>
            <person name="Shank E.B."/>
            <person name="Swiecicka I."/>
            <person name="Hansen B.M."/>
            <person name="Andrup L."/>
            <person name="Walker B."/>
            <person name="Young S.K."/>
            <person name="Zeng Q."/>
            <person name="Gargeya S."/>
            <person name="Fitzgerald M."/>
            <person name="Haas B."/>
            <person name="Abouelleil A."/>
            <person name="Alvarado L."/>
            <person name="Arachchi H.M."/>
            <person name="Berlin A.M."/>
            <person name="Chapman S.B."/>
            <person name="Dewar J."/>
            <person name="Goldberg J."/>
            <person name="Griggs A."/>
            <person name="Gujja S."/>
            <person name="Hansen M."/>
            <person name="Howarth C."/>
            <person name="Imamovic A."/>
            <person name="Larimer J."/>
            <person name="McCowan C."/>
            <person name="Murphy C."/>
            <person name="Neiman D."/>
            <person name="Pearson M."/>
            <person name="Priest M."/>
            <person name="Roberts A."/>
            <person name="Saif S."/>
            <person name="Shea T."/>
            <person name="Sisk P."/>
            <person name="Sykes S."/>
            <person name="Wortman J."/>
            <person name="Nusbaum C."/>
            <person name="Birren B."/>
        </authorList>
    </citation>
    <scope>NUCLEOTIDE SEQUENCE [LARGE SCALE GENOMIC DNA]</scope>
    <source>
        <strain evidence="1 2">VD133</strain>
    </source>
</reference>
<sequence>MLNNFDEYKEFIKVICSKEEVINNILKLENDICDKVKQHLELEQFYDLIKSMNNTINNFVKNDQLTINTMKSILNEYYLINI</sequence>
<dbReference type="Proteomes" id="UP000014018">
    <property type="component" value="Unassembled WGS sequence"/>
</dbReference>
<comment type="caution">
    <text evidence="1">The sequence shown here is derived from an EMBL/GenBank/DDBJ whole genome shotgun (WGS) entry which is preliminary data.</text>
</comment>
<name>A0A9W5PJ24_BACCE</name>
<dbReference type="EMBL" id="AHFB01000200">
    <property type="protein sequence ID" value="EOO23154.1"/>
    <property type="molecule type" value="Genomic_DNA"/>
</dbReference>
<dbReference type="RefSeq" id="WP_016111098.1">
    <property type="nucleotide sequence ID" value="NZ_KB976188.1"/>
</dbReference>
<proteinExistence type="predicted"/>
<evidence type="ECO:0000313" key="2">
    <source>
        <dbReference type="Proteomes" id="UP000014018"/>
    </source>
</evidence>
<dbReference type="AlphaFoldDB" id="A0A9W5PJ24"/>